<dbReference type="PANTHER" id="PTHR20531">
    <property type="entry name" value="N-ALPHA-ACETYLTRANSFERASE 40"/>
    <property type="match status" value="1"/>
</dbReference>
<dbReference type="SUPFAM" id="SSF55729">
    <property type="entry name" value="Acyl-CoA N-acyltransferases (Nat)"/>
    <property type="match status" value="1"/>
</dbReference>
<keyword evidence="7 13" id="KW-0808">Transferase</keyword>
<dbReference type="InterPro" id="IPR000182">
    <property type="entry name" value="GNAT_dom"/>
</dbReference>
<dbReference type="STRING" id="425264.A0A3G2S6H9"/>
<dbReference type="AlphaFoldDB" id="A0A3G2S6H9"/>
<dbReference type="EMBL" id="CP033150">
    <property type="protein sequence ID" value="AYO42912.1"/>
    <property type="molecule type" value="Genomic_DNA"/>
</dbReference>
<organism evidence="13 14">
    <name type="scientific">Malassezia restricta (strain ATCC 96810 / NBRC 103918 / CBS 7877)</name>
    <name type="common">Seborrheic dermatitis infection agent</name>
    <dbReference type="NCBI Taxonomy" id="425264"/>
    <lineage>
        <taxon>Eukaryota</taxon>
        <taxon>Fungi</taxon>
        <taxon>Dikarya</taxon>
        <taxon>Basidiomycota</taxon>
        <taxon>Ustilaginomycotina</taxon>
        <taxon>Malasseziomycetes</taxon>
        <taxon>Malasseziales</taxon>
        <taxon>Malasseziaceae</taxon>
        <taxon>Malassezia</taxon>
    </lineage>
</organism>
<dbReference type="GO" id="GO:0005634">
    <property type="term" value="C:nucleus"/>
    <property type="evidence" value="ECO:0007669"/>
    <property type="project" value="UniProtKB-SubCell"/>
</dbReference>
<dbReference type="GO" id="GO:0010485">
    <property type="term" value="F:histone H4 acetyltransferase activity"/>
    <property type="evidence" value="ECO:0007669"/>
    <property type="project" value="InterPro"/>
</dbReference>
<evidence type="ECO:0000256" key="10">
    <source>
        <dbReference type="ARBA" id="ARBA00047821"/>
    </source>
</evidence>
<accession>A0A3G2S6H9</accession>
<evidence type="ECO:0000256" key="1">
    <source>
        <dbReference type="ARBA" id="ARBA00004123"/>
    </source>
</evidence>
<feature type="domain" description="N-acetyltransferase" evidence="12">
    <location>
        <begin position="34"/>
        <end position="216"/>
    </location>
</feature>
<dbReference type="OrthoDB" id="424551at2759"/>
<dbReference type="PROSITE" id="PS51186">
    <property type="entry name" value="GNAT"/>
    <property type="match status" value="1"/>
</dbReference>
<comment type="similarity">
    <text evidence="3">Belongs to the acetyltransferase family. NAA40 subfamily.</text>
</comment>
<gene>
    <name evidence="13" type="primary">naa40</name>
    <name evidence="13" type="ORF">DNF11_1962</name>
</gene>
<sequence length="234" mass="26777">MAAAQRLVRQAQQLRSAQLQACVSASPSTRMIVATASELSRDMHERIFAILEANMRGMYEGLDGWDASFKRMELHHPKSRYLLALHGDDVHHRRSRRIHGRARGPVLQGFVMWRYDTDDTTPDDPFSEGIVAPVAYCYELQVADAWQGRGIGAHLLQTLERLAWHAHMRKTMLTVFYINQRARSFYASHGYVTDATSPSNDDGERHHYVILCKPHPDLVNKRVELRQRAENSDA</sequence>
<comment type="catalytic activity">
    <reaction evidence="11">
        <text>N-terminal L-seryl-[histone H4] + acetyl-CoA = N-terminal N(alpha)-acetyl-L-seryl-[histone H4] + CoA + H(+)</text>
        <dbReference type="Rhea" id="RHEA:50596"/>
        <dbReference type="Rhea" id="RHEA-COMP:12740"/>
        <dbReference type="Rhea" id="RHEA-COMP:12743"/>
        <dbReference type="ChEBI" id="CHEBI:15378"/>
        <dbReference type="ChEBI" id="CHEBI:57287"/>
        <dbReference type="ChEBI" id="CHEBI:57288"/>
        <dbReference type="ChEBI" id="CHEBI:64738"/>
        <dbReference type="ChEBI" id="CHEBI:83690"/>
        <dbReference type="EC" id="2.3.1.257"/>
    </reaction>
</comment>
<dbReference type="GO" id="GO:0043998">
    <property type="term" value="F:histone H2A acetyltransferase activity"/>
    <property type="evidence" value="ECO:0007669"/>
    <property type="project" value="InterPro"/>
</dbReference>
<reference evidence="13 14" key="1">
    <citation type="submission" date="2018-10" db="EMBL/GenBank/DDBJ databases">
        <title>Complete genome sequence of Malassezia restricta CBS 7877.</title>
        <authorList>
            <person name="Morand S.C."/>
            <person name="Bertignac M."/>
            <person name="Iltis A."/>
            <person name="Kolder I."/>
            <person name="Pirovano W."/>
            <person name="Jourdain R."/>
            <person name="Clavaud C."/>
        </authorList>
    </citation>
    <scope>NUCLEOTIDE SEQUENCE [LARGE SCALE GENOMIC DNA]</scope>
    <source>
        <strain evidence="13 14">CBS 7877</strain>
    </source>
</reference>
<evidence type="ECO:0000256" key="4">
    <source>
        <dbReference type="ARBA" id="ARBA00012950"/>
    </source>
</evidence>
<dbReference type="InterPro" id="IPR039949">
    <property type="entry name" value="NAA40"/>
</dbReference>
<dbReference type="EC" id="2.3.1.257" evidence="4"/>
<keyword evidence="9 13" id="KW-0012">Acyltransferase</keyword>
<dbReference type="Proteomes" id="UP000269793">
    <property type="component" value="Chromosome III"/>
</dbReference>
<comment type="catalytic activity">
    <reaction evidence="10">
        <text>N-terminal L-seryl-[histone H2A] + acetyl-CoA = N-terminal N(alpha)-acetyl-L-seryl-[histone H2A] + CoA + H(+)</text>
        <dbReference type="Rhea" id="RHEA:50600"/>
        <dbReference type="Rhea" id="RHEA-COMP:12742"/>
        <dbReference type="Rhea" id="RHEA-COMP:12744"/>
        <dbReference type="ChEBI" id="CHEBI:15378"/>
        <dbReference type="ChEBI" id="CHEBI:57287"/>
        <dbReference type="ChEBI" id="CHEBI:57288"/>
        <dbReference type="ChEBI" id="CHEBI:64738"/>
        <dbReference type="ChEBI" id="CHEBI:83690"/>
        <dbReference type="EC" id="2.3.1.257"/>
    </reaction>
</comment>
<dbReference type="InterPro" id="IPR016181">
    <property type="entry name" value="Acyl_CoA_acyltransferase"/>
</dbReference>
<evidence type="ECO:0000256" key="8">
    <source>
        <dbReference type="ARBA" id="ARBA00023242"/>
    </source>
</evidence>
<dbReference type="VEuPathDB" id="FungiDB:DNF11_1962"/>
<keyword evidence="6" id="KW-0963">Cytoplasm</keyword>
<protein>
    <recommendedName>
        <fullName evidence="5">N-alpha-acetyltransferase 40</fullName>
        <ecNumber evidence="4">2.3.1.257</ecNumber>
    </recommendedName>
</protein>
<keyword evidence="14" id="KW-1185">Reference proteome</keyword>
<evidence type="ECO:0000256" key="11">
    <source>
        <dbReference type="ARBA" id="ARBA00049524"/>
    </source>
</evidence>
<evidence type="ECO:0000313" key="13">
    <source>
        <dbReference type="EMBL" id="AYO42912.1"/>
    </source>
</evidence>
<dbReference type="GO" id="GO:1990189">
    <property type="term" value="F:protein N-terminal-serine acetyltransferase activity"/>
    <property type="evidence" value="ECO:0007669"/>
    <property type="project" value="UniProtKB-EC"/>
</dbReference>
<evidence type="ECO:0000259" key="12">
    <source>
        <dbReference type="PROSITE" id="PS51186"/>
    </source>
</evidence>
<evidence type="ECO:0000256" key="2">
    <source>
        <dbReference type="ARBA" id="ARBA00004496"/>
    </source>
</evidence>
<evidence type="ECO:0000313" key="14">
    <source>
        <dbReference type="Proteomes" id="UP000269793"/>
    </source>
</evidence>
<evidence type="ECO:0000256" key="5">
    <source>
        <dbReference type="ARBA" id="ARBA00015043"/>
    </source>
</evidence>
<dbReference type="Gene3D" id="3.40.630.30">
    <property type="match status" value="1"/>
</dbReference>
<evidence type="ECO:0000256" key="3">
    <source>
        <dbReference type="ARBA" id="ARBA00008870"/>
    </source>
</evidence>
<dbReference type="Pfam" id="PF00583">
    <property type="entry name" value="Acetyltransf_1"/>
    <property type="match status" value="1"/>
</dbReference>
<dbReference type="CDD" id="cd04301">
    <property type="entry name" value="NAT_SF"/>
    <property type="match status" value="1"/>
</dbReference>
<dbReference type="PANTHER" id="PTHR20531:SF1">
    <property type="entry name" value="N-ALPHA-ACETYLTRANSFERASE 40"/>
    <property type="match status" value="1"/>
</dbReference>
<dbReference type="GO" id="GO:0005737">
    <property type="term" value="C:cytoplasm"/>
    <property type="evidence" value="ECO:0007669"/>
    <property type="project" value="UniProtKB-SubCell"/>
</dbReference>
<proteinExistence type="inferred from homology"/>
<comment type="subcellular location">
    <subcellularLocation>
        <location evidence="2">Cytoplasm</location>
    </subcellularLocation>
    <subcellularLocation>
        <location evidence="1">Nucleus</location>
    </subcellularLocation>
</comment>
<keyword evidence="8" id="KW-0539">Nucleus</keyword>
<name>A0A3G2S6H9_MALR7</name>
<evidence type="ECO:0000256" key="7">
    <source>
        <dbReference type="ARBA" id="ARBA00022679"/>
    </source>
</evidence>
<evidence type="ECO:0000256" key="6">
    <source>
        <dbReference type="ARBA" id="ARBA00022490"/>
    </source>
</evidence>
<evidence type="ECO:0000256" key="9">
    <source>
        <dbReference type="ARBA" id="ARBA00023315"/>
    </source>
</evidence>